<proteinExistence type="predicted"/>
<dbReference type="Gramene" id="OPUNC02G01890.1">
    <property type="protein sequence ID" value="OPUNC02G01890.1"/>
    <property type="gene ID" value="OPUNC02G01890"/>
</dbReference>
<organism evidence="1">
    <name type="scientific">Oryza punctata</name>
    <name type="common">Red rice</name>
    <dbReference type="NCBI Taxonomy" id="4537"/>
    <lineage>
        <taxon>Eukaryota</taxon>
        <taxon>Viridiplantae</taxon>
        <taxon>Streptophyta</taxon>
        <taxon>Embryophyta</taxon>
        <taxon>Tracheophyta</taxon>
        <taxon>Spermatophyta</taxon>
        <taxon>Magnoliopsida</taxon>
        <taxon>Liliopsida</taxon>
        <taxon>Poales</taxon>
        <taxon>Poaceae</taxon>
        <taxon>BOP clade</taxon>
        <taxon>Oryzoideae</taxon>
        <taxon>Oryzeae</taxon>
        <taxon>Oryzinae</taxon>
        <taxon>Oryza</taxon>
    </lineage>
</organism>
<dbReference type="HOGENOM" id="CLU_2030468_0_0_1"/>
<dbReference type="AlphaFoldDB" id="A0A0E0JV46"/>
<evidence type="ECO:0000313" key="1">
    <source>
        <dbReference type="EnsemblPlants" id="OPUNC02G01890.1"/>
    </source>
</evidence>
<name>A0A0E0JV46_ORYPU</name>
<dbReference type="Proteomes" id="UP000026962">
    <property type="component" value="Chromosome 2"/>
</dbReference>
<reference evidence="1" key="1">
    <citation type="submission" date="2015-04" db="UniProtKB">
        <authorList>
            <consortium name="EnsemblPlants"/>
        </authorList>
    </citation>
    <scope>IDENTIFICATION</scope>
</reference>
<dbReference type="EnsemblPlants" id="OPUNC02G01890.1">
    <property type="protein sequence ID" value="OPUNC02G01890.1"/>
    <property type="gene ID" value="OPUNC02G01890"/>
</dbReference>
<evidence type="ECO:0000313" key="2">
    <source>
        <dbReference type="Proteomes" id="UP000026962"/>
    </source>
</evidence>
<accession>A0A0E0JV46</accession>
<reference evidence="1" key="2">
    <citation type="submission" date="2018-05" db="EMBL/GenBank/DDBJ databases">
        <title>OpunRS2 (Oryza punctata Reference Sequence Version 2).</title>
        <authorList>
            <person name="Zhang J."/>
            <person name="Kudrna D."/>
            <person name="Lee S."/>
            <person name="Talag J."/>
            <person name="Welchert J."/>
            <person name="Wing R.A."/>
        </authorList>
    </citation>
    <scope>NUCLEOTIDE SEQUENCE [LARGE SCALE GENOMIC DNA]</scope>
</reference>
<keyword evidence="2" id="KW-1185">Reference proteome</keyword>
<protein>
    <submittedName>
        <fullName evidence="1">Uncharacterized protein</fullName>
    </submittedName>
</protein>
<sequence>MAFDTVSEMFWPADEGPLFDVDGTLAVAAIDVGRAVPGRLDHRGLGRAAATARGGCARRLRVELPPGYYSKEVKPYGLGDAILDDAGVLLVTMSCRWGLVYDTNEKRMVSCSHRSRSNPWNAAYRESLITT</sequence>